<keyword evidence="1" id="KW-0732">Signal</keyword>
<dbReference type="AlphaFoldDB" id="A0AAD5R895"/>
<feature type="chain" id="PRO_5041933430" description="ShKT domain-containing protein" evidence="1">
    <location>
        <begin position="29"/>
        <end position="123"/>
    </location>
</feature>
<accession>A0AAD5R895</accession>
<sequence length="123" mass="13937">MRLPPWWRHLLVCAEVLIIFKNIVYIQSASQDEDSRAALLNGYAPDLPMWDSSNVDTNSRNNTNDGNDTLIDTAYPGNTTCTSAACRNMVKCYKNDRGGGKWLSYCPGVCTILVSYLRDRYYK</sequence>
<keyword evidence="3" id="KW-1185">Reference proteome</keyword>
<evidence type="ECO:0008006" key="4">
    <source>
        <dbReference type="Google" id="ProtNLM"/>
    </source>
</evidence>
<organism evidence="2 3">
    <name type="scientific">Parelaphostrongylus tenuis</name>
    <name type="common">Meningeal worm</name>
    <dbReference type="NCBI Taxonomy" id="148309"/>
    <lineage>
        <taxon>Eukaryota</taxon>
        <taxon>Metazoa</taxon>
        <taxon>Ecdysozoa</taxon>
        <taxon>Nematoda</taxon>
        <taxon>Chromadorea</taxon>
        <taxon>Rhabditida</taxon>
        <taxon>Rhabditina</taxon>
        <taxon>Rhabditomorpha</taxon>
        <taxon>Strongyloidea</taxon>
        <taxon>Metastrongylidae</taxon>
        <taxon>Parelaphostrongylus</taxon>
    </lineage>
</organism>
<comment type="caution">
    <text evidence="2">The sequence shown here is derived from an EMBL/GenBank/DDBJ whole genome shotgun (WGS) entry which is preliminary data.</text>
</comment>
<feature type="signal peptide" evidence="1">
    <location>
        <begin position="1"/>
        <end position="28"/>
    </location>
</feature>
<gene>
    <name evidence="2" type="ORF">KIN20_033549</name>
</gene>
<name>A0AAD5R895_PARTN</name>
<evidence type="ECO:0000256" key="1">
    <source>
        <dbReference type="SAM" id="SignalP"/>
    </source>
</evidence>
<dbReference type="Proteomes" id="UP001196413">
    <property type="component" value="Unassembled WGS sequence"/>
</dbReference>
<evidence type="ECO:0000313" key="2">
    <source>
        <dbReference type="EMBL" id="KAJ1371575.1"/>
    </source>
</evidence>
<dbReference type="EMBL" id="JAHQIW010007004">
    <property type="protein sequence ID" value="KAJ1371575.1"/>
    <property type="molecule type" value="Genomic_DNA"/>
</dbReference>
<proteinExistence type="predicted"/>
<reference evidence="2" key="1">
    <citation type="submission" date="2021-06" db="EMBL/GenBank/DDBJ databases">
        <title>Parelaphostrongylus tenuis whole genome reference sequence.</title>
        <authorList>
            <person name="Garwood T.J."/>
            <person name="Larsen P.A."/>
            <person name="Fountain-Jones N.M."/>
            <person name="Garbe J.R."/>
            <person name="Macchietto M.G."/>
            <person name="Kania S.A."/>
            <person name="Gerhold R.W."/>
            <person name="Richards J.E."/>
            <person name="Wolf T.M."/>
        </authorList>
    </citation>
    <scope>NUCLEOTIDE SEQUENCE</scope>
    <source>
        <strain evidence="2">MNPRO001-30</strain>
        <tissue evidence="2">Meninges</tissue>
    </source>
</reference>
<evidence type="ECO:0000313" key="3">
    <source>
        <dbReference type="Proteomes" id="UP001196413"/>
    </source>
</evidence>
<protein>
    <recommendedName>
        <fullName evidence="4">ShKT domain-containing protein</fullName>
    </recommendedName>
</protein>